<reference evidence="1" key="1">
    <citation type="submission" date="2021-01" db="EMBL/GenBank/DDBJ databases">
        <authorList>
            <person name="Corre E."/>
            <person name="Pelletier E."/>
            <person name="Niang G."/>
            <person name="Scheremetjew M."/>
            <person name="Finn R."/>
            <person name="Kale V."/>
            <person name="Holt S."/>
            <person name="Cochrane G."/>
            <person name="Meng A."/>
            <person name="Brown T."/>
            <person name="Cohen L."/>
        </authorList>
    </citation>
    <scope>NUCLEOTIDE SEQUENCE</scope>
    <source>
        <strain evidence="1">Pop2</strain>
    </source>
</reference>
<proteinExistence type="predicted"/>
<dbReference type="EMBL" id="HBGN01040423">
    <property type="protein sequence ID" value="CAD9359141.1"/>
    <property type="molecule type" value="Transcribed_RNA"/>
</dbReference>
<protein>
    <submittedName>
        <fullName evidence="1">Uncharacterized protein</fullName>
    </submittedName>
</protein>
<dbReference type="AlphaFoldDB" id="A0A7S2A6L1"/>
<organism evidence="1">
    <name type="scientific">Ditylum brightwellii</name>
    <dbReference type="NCBI Taxonomy" id="49249"/>
    <lineage>
        <taxon>Eukaryota</taxon>
        <taxon>Sar</taxon>
        <taxon>Stramenopiles</taxon>
        <taxon>Ochrophyta</taxon>
        <taxon>Bacillariophyta</taxon>
        <taxon>Mediophyceae</taxon>
        <taxon>Lithodesmiophycidae</taxon>
        <taxon>Lithodesmiales</taxon>
        <taxon>Lithodesmiaceae</taxon>
        <taxon>Ditylum</taxon>
    </lineage>
</organism>
<evidence type="ECO:0000313" key="1">
    <source>
        <dbReference type="EMBL" id="CAD9359141.1"/>
    </source>
</evidence>
<accession>A0A7S2A6L1</accession>
<sequence length="174" mass="18869">MENRFVRAEAELLSTNGSTCRDMANKISGFSNGADIKVCLTYSKAISGRIAENWQLVPSNKKRSVATGSGSSEDGSKKFKTFKLLSPRIKGHEEYTALFKQVDGATAAHDIKLSQSAGLRIRIGAKGLTSEDIVKFCQNFVKYEDAIDTLVPPSRRTGSAICDRLFGSNKLAAS</sequence>
<gene>
    <name evidence="1" type="ORF">DBRI1063_LOCUS25880</name>
</gene>
<name>A0A7S2A6L1_9STRA</name>